<keyword evidence="1" id="KW-1133">Transmembrane helix</keyword>
<organism evidence="2 3">
    <name type="scientific">Dothidotthia symphoricarpi CBS 119687</name>
    <dbReference type="NCBI Taxonomy" id="1392245"/>
    <lineage>
        <taxon>Eukaryota</taxon>
        <taxon>Fungi</taxon>
        <taxon>Dikarya</taxon>
        <taxon>Ascomycota</taxon>
        <taxon>Pezizomycotina</taxon>
        <taxon>Dothideomycetes</taxon>
        <taxon>Pleosporomycetidae</taxon>
        <taxon>Pleosporales</taxon>
        <taxon>Dothidotthiaceae</taxon>
        <taxon>Dothidotthia</taxon>
    </lineage>
</organism>
<dbReference type="AlphaFoldDB" id="A0A6A6A2J1"/>
<gene>
    <name evidence="2" type="ORF">P153DRAFT_84741</name>
</gene>
<dbReference type="Proteomes" id="UP000799771">
    <property type="component" value="Unassembled WGS sequence"/>
</dbReference>
<dbReference type="GeneID" id="54413875"/>
<keyword evidence="3" id="KW-1185">Reference proteome</keyword>
<feature type="transmembrane region" description="Helical" evidence="1">
    <location>
        <begin position="40"/>
        <end position="70"/>
    </location>
</feature>
<proteinExistence type="predicted"/>
<keyword evidence="1" id="KW-0472">Membrane</keyword>
<accession>A0A6A6A2J1</accession>
<evidence type="ECO:0000313" key="3">
    <source>
        <dbReference type="Proteomes" id="UP000799771"/>
    </source>
</evidence>
<name>A0A6A6A2J1_9PLEO</name>
<keyword evidence="1" id="KW-0812">Transmembrane</keyword>
<protein>
    <submittedName>
        <fullName evidence="2">Uncharacterized protein</fullName>
    </submittedName>
</protein>
<sequence>MKWLCCCCCCCYPHLAKNNNLCCCWLLLLRNKGERQIWHFGSFFCVCFSPIFIACGIFVFFSLGIAALGVSGTVFGSSWHLGLGIWDGMGWDRTELLLG</sequence>
<evidence type="ECO:0000313" key="2">
    <source>
        <dbReference type="EMBL" id="KAF2126069.1"/>
    </source>
</evidence>
<dbReference type="EMBL" id="ML977514">
    <property type="protein sequence ID" value="KAF2126069.1"/>
    <property type="molecule type" value="Genomic_DNA"/>
</dbReference>
<reference evidence="2" key="1">
    <citation type="journal article" date="2020" name="Stud. Mycol.">
        <title>101 Dothideomycetes genomes: a test case for predicting lifestyles and emergence of pathogens.</title>
        <authorList>
            <person name="Haridas S."/>
            <person name="Albert R."/>
            <person name="Binder M."/>
            <person name="Bloem J."/>
            <person name="Labutti K."/>
            <person name="Salamov A."/>
            <person name="Andreopoulos B."/>
            <person name="Baker S."/>
            <person name="Barry K."/>
            <person name="Bills G."/>
            <person name="Bluhm B."/>
            <person name="Cannon C."/>
            <person name="Castanera R."/>
            <person name="Culley D."/>
            <person name="Daum C."/>
            <person name="Ezra D."/>
            <person name="Gonzalez J."/>
            <person name="Henrissat B."/>
            <person name="Kuo A."/>
            <person name="Liang C."/>
            <person name="Lipzen A."/>
            <person name="Lutzoni F."/>
            <person name="Magnuson J."/>
            <person name="Mondo S."/>
            <person name="Nolan M."/>
            <person name="Ohm R."/>
            <person name="Pangilinan J."/>
            <person name="Park H.-J."/>
            <person name="Ramirez L."/>
            <person name="Alfaro M."/>
            <person name="Sun H."/>
            <person name="Tritt A."/>
            <person name="Yoshinaga Y."/>
            <person name="Zwiers L.-H."/>
            <person name="Turgeon B."/>
            <person name="Goodwin S."/>
            <person name="Spatafora J."/>
            <person name="Crous P."/>
            <person name="Grigoriev I."/>
        </authorList>
    </citation>
    <scope>NUCLEOTIDE SEQUENCE</scope>
    <source>
        <strain evidence="2">CBS 119687</strain>
    </source>
</reference>
<dbReference type="RefSeq" id="XP_033520461.1">
    <property type="nucleotide sequence ID" value="XM_033673443.1"/>
</dbReference>
<evidence type="ECO:0000256" key="1">
    <source>
        <dbReference type="SAM" id="Phobius"/>
    </source>
</evidence>